<dbReference type="GeneID" id="81355730"/>
<evidence type="ECO:0000313" key="3">
    <source>
        <dbReference type="Proteomes" id="UP001149074"/>
    </source>
</evidence>
<evidence type="ECO:0000313" key="2">
    <source>
        <dbReference type="EMBL" id="KAJ5103728.1"/>
    </source>
</evidence>
<dbReference type="Proteomes" id="UP001149074">
    <property type="component" value="Unassembled WGS sequence"/>
</dbReference>
<feature type="region of interest" description="Disordered" evidence="1">
    <location>
        <begin position="68"/>
        <end position="208"/>
    </location>
</feature>
<dbReference type="AlphaFoldDB" id="A0A9W9FP52"/>
<proteinExistence type="predicted"/>
<reference evidence="2" key="1">
    <citation type="submission" date="2022-11" db="EMBL/GenBank/DDBJ databases">
        <authorList>
            <person name="Petersen C."/>
        </authorList>
    </citation>
    <scope>NUCLEOTIDE SEQUENCE</scope>
    <source>
        <strain evidence="2">IBT 30761</strain>
    </source>
</reference>
<evidence type="ECO:0000256" key="1">
    <source>
        <dbReference type="SAM" id="MobiDB-lite"/>
    </source>
</evidence>
<dbReference type="OrthoDB" id="5391950at2759"/>
<name>A0A9W9FP52_9EURO</name>
<feature type="compositionally biased region" description="Basic and acidic residues" evidence="1">
    <location>
        <begin position="227"/>
        <end position="249"/>
    </location>
</feature>
<comment type="caution">
    <text evidence="2">The sequence shown here is derived from an EMBL/GenBank/DDBJ whole genome shotgun (WGS) entry which is preliminary data.</text>
</comment>
<reference evidence="2" key="2">
    <citation type="journal article" date="2023" name="IMA Fungus">
        <title>Comparative genomic study of the Penicillium genus elucidates a diverse pangenome and 15 lateral gene transfer events.</title>
        <authorList>
            <person name="Petersen C."/>
            <person name="Sorensen T."/>
            <person name="Nielsen M.R."/>
            <person name="Sondergaard T.E."/>
            <person name="Sorensen J.L."/>
            <person name="Fitzpatrick D.A."/>
            <person name="Frisvad J.C."/>
            <person name="Nielsen K.L."/>
        </authorList>
    </citation>
    <scope>NUCLEOTIDE SEQUENCE</scope>
    <source>
        <strain evidence="2">IBT 30761</strain>
    </source>
</reference>
<feature type="compositionally biased region" description="Low complexity" evidence="1">
    <location>
        <begin position="23"/>
        <end position="35"/>
    </location>
</feature>
<sequence length="272" mass="30203">MMPADLPRFHSPKRKRETSEIDYYSPSASPTSTVSVASLQEARLREDLELGRHSPRAAVAGRFGQLAIRGERLPEPGPLNDSQQGRDATSAEESCAGHNYHDPKTMPEALPPSREISPPIEGHQAPPRGVSKPADDVPHTPMASPSRRTSTLSRKKTESASPSKSRKPRLSPPPAEVHLEDPFTWHDDEITGHNPSDPSDDGYGINGVGFKPTAAMAWARSQKRQKQVAEWRSREAREAREKRRERRNDGLNLDSLRGIHKGAIQKRVKFDV</sequence>
<feature type="region of interest" description="Disordered" evidence="1">
    <location>
        <begin position="1"/>
        <end position="35"/>
    </location>
</feature>
<gene>
    <name evidence="2" type="ORF">N7532_004257</name>
</gene>
<protein>
    <submittedName>
        <fullName evidence="2">Uncharacterized protein</fullName>
    </submittedName>
</protein>
<dbReference type="EMBL" id="JAPQKI010000004">
    <property type="protein sequence ID" value="KAJ5103728.1"/>
    <property type="molecule type" value="Genomic_DNA"/>
</dbReference>
<feature type="region of interest" description="Disordered" evidence="1">
    <location>
        <begin position="225"/>
        <end position="252"/>
    </location>
</feature>
<feature type="compositionally biased region" description="Basic and acidic residues" evidence="1">
    <location>
        <begin position="177"/>
        <end position="191"/>
    </location>
</feature>
<accession>A0A9W9FP52</accession>
<organism evidence="2 3">
    <name type="scientific">Penicillium argentinense</name>
    <dbReference type="NCBI Taxonomy" id="1131581"/>
    <lineage>
        <taxon>Eukaryota</taxon>
        <taxon>Fungi</taxon>
        <taxon>Dikarya</taxon>
        <taxon>Ascomycota</taxon>
        <taxon>Pezizomycotina</taxon>
        <taxon>Eurotiomycetes</taxon>
        <taxon>Eurotiomycetidae</taxon>
        <taxon>Eurotiales</taxon>
        <taxon>Aspergillaceae</taxon>
        <taxon>Penicillium</taxon>
    </lineage>
</organism>
<dbReference type="RefSeq" id="XP_056477108.1">
    <property type="nucleotide sequence ID" value="XM_056616751.1"/>
</dbReference>
<keyword evidence="3" id="KW-1185">Reference proteome</keyword>